<feature type="compositionally biased region" description="Basic and acidic residues" evidence="4">
    <location>
        <begin position="291"/>
        <end position="301"/>
    </location>
</feature>
<dbReference type="PROSITE" id="PS50212">
    <property type="entry name" value="RASGEF_NTER"/>
    <property type="match status" value="1"/>
</dbReference>
<dbReference type="Gene3D" id="2.60.40.150">
    <property type="entry name" value="C2 domain"/>
    <property type="match status" value="1"/>
</dbReference>
<feature type="coiled-coil region" evidence="3">
    <location>
        <begin position="929"/>
        <end position="956"/>
    </location>
</feature>
<feature type="compositionally biased region" description="Polar residues" evidence="4">
    <location>
        <begin position="60"/>
        <end position="78"/>
    </location>
</feature>
<feature type="compositionally biased region" description="Low complexity" evidence="4">
    <location>
        <begin position="302"/>
        <end position="323"/>
    </location>
</feature>
<feature type="coiled-coil region" evidence="3">
    <location>
        <begin position="1535"/>
        <end position="1562"/>
    </location>
</feature>
<dbReference type="InterPro" id="IPR026791">
    <property type="entry name" value="DOCK"/>
</dbReference>
<dbReference type="InterPro" id="IPR035892">
    <property type="entry name" value="C2_domain_sf"/>
</dbReference>
<evidence type="ECO:0000259" key="7">
    <source>
        <dbReference type="PROSITE" id="PS51650"/>
    </source>
</evidence>
<dbReference type="Gene3D" id="1.10.840.10">
    <property type="entry name" value="Ras guanine-nucleotide exchange factors catalytic domain"/>
    <property type="match status" value="1"/>
</dbReference>
<keyword evidence="9" id="KW-1185">Reference proteome</keyword>
<reference evidence="8 9" key="1">
    <citation type="journal article" date="2019" name="Sci. Rep.">
        <title>Nanopore sequencing improves the draft genome of the human pathogenic amoeba Naegleria fowleri.</title>
        <authorList>
            <person name="Liechti N."/>
            <person name="Schurch N."/>
            <person name="Bruggmann R."/>
            <person name="Wittwer M."/>
        </authorList>
    </citation>
    <scope>NUCLEOTIDE SEQUENCE [LARGE SCALE GENOMIC DNA]</scope>
    <source>
        <strain evidence="8 9">ATCC 30894</strain>
    </source>
</reference>
<evidence type="ECO:0000313" key="9">
    <source>
        <dbReference type="Proteomes" id="UP000444721"/>
    </source>
</evidence>
<evidence type="ECO:0008006" key="10">
    <source>
        <dbReference type="Google" id="ProtNLM"/>
    </source>
</evidence>
<dbReference type="PANTHER" id="PTHR23317">
    <property type="entry name" value="DEDICATOR OF CYTOKINESIS DOCK"/>
    <property type="match status" value="1"/>
</dbReference>
<dbReference type="SUPFAM" id="SSF48366">
    <property type="entry name" value="Ras GEF"/>
    <property type="match status" value="1"/>
</dbReference>
<feature type="compositionally biased region" description="Low complexity" evidence="4">
    <location>
        <begin position="256"/>
        <end position="279"/>
    </location>
</feature>
<comment type="similarity">
    <text evidence="2">Belongs to the DOCK family.</text>
</comment>
<feature type="region of interest" description="Disordered" evidence="4">
    <location>
        <begin position="208"/>
        <end position="239"/>
    </location>
</feature>
<dbReference type="PROSITE" id="PS51650">
    <property type="entry name" value="C2_DOCK"/>
    <property type="match status" value="1"/>
</dbReference>
<organism evidence="8 9">
    <name type="scientific">Naegleria fowleri</name>
    <name type="common">Brain eating amoeba</name>
    <dbReference type="NCBI Taxonomy" id="5763"/>
    <lineage>
        <taxon>Eukaryota</taxon>
        <taxon>Discoba</taxon>
        <taxon>Heterolobosea</taxon>
        <taxon>Tetramitia</taxon>
        <taxon>Eutetramitia</taxon>
        <taxon>Vahlkampfiidae</taxon>
        <taxon>Naegleria</taxon>
    </lineage>
</organism>
<feature type="compositionally biased region" description="Polar residues" evidence="4">
    <location>
        <begin position="641"/>
        <end position="677"/>
    </location>
</feature>
<protein>
    <recommendedName>
        <fullName evidence="10">C2 DOCK-type domain-containing protein</fullName>
    </recommendedName>
</protein>
<feature type="compositionally biased region" description="Basic and acidic residues" evidence="4">
    <location>
        <begin position="578"/>
        <end position="588"/>
    </location>
</feature>
<sequence>MSASHPNNMNDGMSDGNNSYSSSKEQQDESLMMTTESNPSLGGPTTSGDSTLITTTTTSVAPSPQLDSTTTTNINVDENSSSISSLNSSTTDVHNSHQNIINNIDNNNIHSNETLATTSTTTSASSSPRLSMTAAATTTTTPVIGHLPKIESGDSTITSAFVCETVPVHEEDNAVMIGSAVAENHRREKNHSLFTTIIIDLNTPVTPTGSNTLQRLPSQNKDPGHLTLSNTTPTTAASTTSDDIVFGSVVVTSSSFTTSQSSSNNNNVYNNNNDVPPSSYETETSGTVVVLREEDQHHQEQHSSTSSINTATMNTTSITTMASTDEERSEESSLGASTTTTDSSTHQQEAGHSTHHDPYNNSNNNTHEKTHVAFSAYDPNDLLLHMDDQHLPLWMKVEERLNVHPEPKPVFHPLPPATHPVVNIPELEHSKYPHLQECHRMSFEPFTVLEREDSFVYRAVQFKPLGDHHSGGTHQQESVSNLSSNNLLSLTLSQPNTSSQNQNTGKSIVDSFFKALYTLDTMATNSQLGKDQIQVSNSTHSQAVLHDETTVGNVDSSHEDLSEAHPTLSPLKGSLRNIKNDEGLDGKRKGSLFTLKLNKVHSTVPSSGQLDSHRGTAPKIGDGKMLLDGYDFLEMAVTGNQENQSDTTNSDANNQNQTPSSGTPSSNQQTTLDSYQVQEEVDPEEQYLKKLSLVEFAKHCSAKRRVKQFDFISADSTFEKPPLIKKRSLLLGSPTSEEQPSVFNPETGALQINDNEVLPSSTARLMSCLKPNFKYRPLETSMCFRQPQNQAGLTYPMKKRTQMVISFYSSPKFERPTNEINYYSIALYDLERGAKVSEDFHFHFVAPEQLETLSPWVQNYLQTITPISSPTAQEKVLTPRGGESSTPTVTVEQKCLFSVTYPNDQIYLVIQVYRLPTSGVKDALKLYKKDSKHSEINDLEKQYVELKQQVAHFRQAIMFGYMPLFSKRGNVIHLMSTKFEVKPMYSIEGYDYKNNFDVISVIKTIQKEKKLKNITQVDGGFLFRAEIYRPLSNSTKKYFHKTRSSEHSILNNVHQIVGSGSNQSYISSPQSTENQLDDGTSNVHITFNGGFGSSLSNSTPSPLSPSNSLLKERLLNEIGRGELIPNSPAKSEPERDDESLPDSDYIRIQELPVQLTKYPNLEILNHLFFYPIVAQFEKSTGAKNIFCEILYRESDNEVVNETTGSVNAEPRIMTRFSRQGAKFDFSCVSYDEEKQPHFYDEFKIDLPCEPKRDQHVLLVFYHLDIDNKKSKKLSYVSGANDIRKEDFGTSHRAIIGYSFMELNEPKKFENDSYSLFAQFRKHVFPDEIPIYKELPANYMKDSEEKLKNLKIGKLRLRAQLVSSVDPADDILNLFFSTMHDLNNVPDYQKPQVLTFLCDYVFPQFNKIDFKIFMPHLPVVLNLLFGLLGRVSTMLQSSAATYVIEKVEIASFEQILVCLRGCYHYLSESNNETESHSRLNVFFTSYIKYILTEPRGAKYPLFSVLLRLMAEYLEVPESDKMAPAKGSDYLLDLTNLVKKSRQKKDTEDVKQQLEQKRNQLSEHDPIRFSWFIFDAIIKSMTIFFHEKQKHQDQQPKKKRNSSHDEHEVDYPISDRHILNRLRQLVDNMVVRIYKLLLASGHGRQNIGIGGNRNLALFLRDIIPFIPNKLHYVEHLIERYFSSLDGIDERKLRLKVEFVAILTDYDYYIPLNLHLLRLYYKAQSESANQTDQLMEELNATPVTDHKMVTLSSLLIDLFFDVVKSGNDKLLIKMSKIILDHFCKLDYDSRYQEDSRRATVAELYLEFVDRFLENDENLTRFRNDEIYVVVSSCILWILRGLSKDKHVCWWKTRPFYVMLNLITFLEQVTVSFNNLDFSGKMGDDAVLRCEVGCIVSYLVSSLLTNRALFDEIVHELRTQDENIQMLENIQITDILLQRQQQIADLFEAKNVKGQPHTVALLFRRVSHLIMNLVLQLTLKSDSQLCHLVFRQCILPLVRDLNDQLIVKELYDDSIPKKERVPPVQKKHVEQKWRWLLGSVIIHWSFNPKYADQVHDVVRASLELLLRPYEKMLQEKHASENLQPPEEDGDVILDEDGTIRAATFNKLVERMLEINIANGDTEEHGKFKHIFQITYGSFTTPHQLLKILSTLYQTPNPNQNIIRIRVEQFLCDWIRDSFHEFDNLVIAELIRFLIDNDRELKSNTKKKIRRYAIKNLLNFKQETIKQKGVQDCIPQLPKGVLFEELETPIVDIKEWRIKKSQRKNYKNPFDRSFDLLQWPAVEIARQLTLIDAKLFMKIEAKEFFDNAWADKEYKYELAPTLCAITDRTNNVSYWVRGRILAEVNPDNRKKVYKKFLDIMRELLQMNNFTSIMAISSGLNSAPISRLKAAKEGISKDDLQLIEECNNLFTNNFSQMRKRLESLSIDRSPCIPFTGVFLTDVTFTKDGNQDLLDHVSNPDKKLINFKKRRTYYKTIRTVQDLKTTLHYPFKLIPYLEYILKEDIFHNLNCDDKELWNLSMKVEPRKN</sequence>
<dbReference type="PANTHER" id="PTHR23317:SF76">
    <property type="entry name" value="LD20667P"/>
    <property type="match status" value="1"/>
</dbReference>
<feature type="region of interest" description="Disordered" evidence="4">
    <location>
        <begin position="1"/>
        <end position="94"/>
    </location>
</feature>
<dbReference type="Pfam" id="PF14429">
    <property type="entry name" value="DOCK-C2"/>
    <property type="match status" value="1"/>
</dbReference>
<dbReference type="PROSITE" id="PS50009">
    <property type="entry name" value="RASGEF_CAT"/>
    <property type="match status" value="1"/>
</dbReference>
<dbReference type="GO" id="GO:0007264">
    <property type="term" value="P:small GTPase-mediated signal transduction"/>
    <property type="evidence" value="ECO:0007669"/>
    <property type="project" value="InterPro"/>
</dbReference>
<feature type="domain" description="C2 DOCK-type" evidence="7">
    <location>
        <begin position="1164"/>
        <end position="1361"/>
    </location>
</feature>
<dbReference type="InterPro" id="IPR019804">
    <property type="entry name" value="Ras_G-nucl-exch_fac_CS"/>
</dbReference>
<evidence type="ECO:0000256" key="3">
    <source>
        <dbReference type="SAM" id="Coils"/>
    </source>
</evidence>
<dbReference type="Gene3D" id="1.20.870.10">
    <property type="entry name" value="Son of sevenless (SoS) protein Chain: S domain 1"/>
    <property type="match status" value="1"/>
</dbReference>
<dbReference type="EMBL" id="VFQX01000013">
    <property type="protein sequence ID" value="KAF0981781.1"/>
    <property type="molecule type" value="Genomic_DNA"/>
</dbReference>
<dbReference type="VEuPathDB" id="AmoebaDB:NfTy_040380"/>
<proteinExistence type="inferred from homology"/>
<feature type="region of interest" description="Disordered" evidence="4">
    <location>
        <begin position="1586"/>
        <end position="1607"/>
    </location>
</feature>
<feature type="region of interest" description="Disordered" evidence="4">
    <location>
        <begin position="553"/>
        <end position="588"/>
    </location>
</feature>
<dbReference type="InterPro" id="IPR000651">
    <property type="entry name" value="Ras-like_Gua-exchang_fac_N"/>
</dbReference>
<feature type="compositionally biased region" description="Polar residues" evidence="4">
    <location>
        <begin position="208"/>
        <end position="221"/>
    </location>
</feature>
<keyword evidence="1" id="KW-0344">Guanine-nucleotide releasing factor</keyword>
<feature type="compositionally biased region" description="Low complexity" evidence="4">
    <location>
        <begin position="79"/>
        <end position="89"/>
    </location>
</feature>
<dbReference type="Pfam" id="PF00618">
    <property type="entry name" value="RasGEF_N"/>
    <property type="match status" value="1"/>
</dbReference>
<feature type="region of interest" description="Disordered" evidence="4">
    <location>
        <begin position="256"/>
        <end position="367"/>
    </location>
</feature>
<dbReference type="Proteomes" id="UP000444721">
    <property type="component" value="Unassembled WGS sequence"/>
</dbReference>
<evidence type="ECO:0000256" key="1">
    <source>
        <dbReference type="PROSITE-ProRule" id="PRU00168"/>
    </source>
</evidence>
<feature type="region of interest" description="Disordered" evidence="4">
    <location>
        <begin position="1121"/>
        <end position="1142"/>
    </location>
</feature>
<evidence type="ECO:0000259" key="6">
    <source>
        <dbReference type="PROSITE" id="PS50212"/>
    </source>
</evidence>
<dbReference type="InterPro" id="IPR027007">
    <property type="entry name" value="C2_DOCK-type_domain"/>
</dbReference>
<dbReference type="InterPro" id="IPR023578">
    <property type="entry name" value="Ras_GEF_dom_sf"/>
</dbReference>
<dbReference type="SMART" id="SM00147">
    <property type="entry name" value="RasGEF"/>
    <property type="match status" value="1"/>
</dbReference>
<feature type="domain" description="N-terminal Ras-GEF" evidence="6">
    <location>
        <begin position="2091"/>
        <end position="2220"/>
    </location>
</feature>
<keyword evidence="3" id="KW-0175">Coiled coil</keyword>
<feature type="compositionally biased region" description="Low complexity" evidence="4">
    <location>
        <begin position="7"/>
        <end position="19"/>
    </location>
</feature>
<feature type="compositionally biased region" description="Low complexity" evidence="4">
    <location>
        <begin position="46"/>
        <end position="59"/>
    </location>
</feature>
<dbReference type="InterPro" id="IPR036964">
    <property type="entry name" value="RASGEF_cat_dom_sf"/>
</dbReference>
<evidence type="ECO:0000256" key="2">
    <source>
        <dbReference type="PROSITE-ProRule" id="PRU00983"/>
    </source>
</evidence>
<dbReference type="GeneID" id="68119653"/>
<dbReference type="VEuPathDB" id="AmoebaDB:FDP41_012438"/>
<evidence type="ECO:0000256" key="4">
    <source>
        <dbReference type="SAM" id="MobiDB-lite"/>
    </source>
</evidence>
<feature type="region of interest" description="Disordered" evidence="4">
    <location>
        <begin position="1061"/>
        <end position="1080"/>
    </location>
</feature>
<dbReference type="GO" id="GO:0005085">
    <property type="term" value="F:guanyl-nucleotide exchange factor activity"/>
    <property type="evidence" value="ECO:0007669"/>
    <property type="project" value="UniProtKB-KW"/>
</dbReference>
<dbReference type="OrthoDB" id="546434at2759"/>
<dbReference type="InterPro" id="IPR001895">
    <property type="entry name" value="RASGEF_cat_dom"/>
</dbReference>
<comment type="caution">
    <text evidence="8">The sequence shown here is derived from an EMBL/GenBank/DDBJ whole genome shotgun (WGS) entry which is preliminary data.</text>
</comment>
<name>A0A6A5C3X7_NAEFO</name>
<gene>
    <name evidence="8" type="ORF">FDP41_012438</name>
</gene>
<accession>A0A6A5C3X7</accession>
<feature type="compositionally biased region" description="Low complexity" evidence="4">
    <location>
        <begin position="332"/>
        <end position="345"/>
    </location>
</feature>
<feature type="domain" description="Ras-GEF" evidence="5">
    <location>
        <begin position="2275"/>
        <end position="2519"/>
    </location>
</feature>
<dbReference type="VEuPathDB" id="AmoebaDB:NF0110650"/>
<dbReference type="PROSITE" id="PS00720">
    <property type="entry name" value="RASGEF"/>
    <property type="match status" value="1"/>
</dbReference>
<dbReference type="OMA" id="CDWIRDS"/>
<feature type="compositionally biased region" description="Polar residues" evidence="4">
    <location>
        <begin position="32"/>
        <end position="44"/>
    </location>
</feature>
<feature type="region of interest" description="Disordered" evidence="4">
    <location>
        <begin position="641"/>
        <end position="679"/>
    </location>
</feature>
<dbReference type="RefSeq" id="XP_044566494.1">
    <property type="nucleotide sequence ID" value="XM_044702958.1"/>
</dbReference>
<dbReference type="Pfam" id="PF00617">
    <property type="entry name" value="RasGEF"/>
    <property type="match status" value="1"/>
</dbReference>
<evidence type="ECO:0000259" key="5">
    <source>
        <dbReference type="PROSITE" id="PS50009"/>
    </source>
</evidence>
<feature type="compositionally biased region" description="Low complexity" evidence="4">
    <location>
        <begin position="226"/>
        <end position="239"/>
    </location>
</feature>
<dbReference type="CDD" id="cd00155">
    <property type="entry name" value="RasGEF"/>
    <property type="match status" value="1"/>
</dbReference>
<evidence type="ECO:0000313" key="8">
    <source>
        <dbReference type="EMBL" id="KAF0981781.1"/>
    </source>
</evidence>